<keyword evidence="2" id="KW-1185">Reference proteome</keyword>
<dbReference type="InterPro" id="IPR010982">
    <property type="entry name" value="Lambda_DNA-bd_dom_sf"/>
</dbReference>
<proteinExistence type="predicted"/>
<dbReference type="STRING" id="694327.DFW101_3553"/>
<organism evidence="1 2">
    <name type="scientific">Solidesulfovibrio carbinoliphilus subsp. oakridgensis</name>
    <dbReference type="NCBI Taxonomy" id="694327"/>
    <lineage>
        <taxon>Bacteria</taxon>
        <taxon>Pseudomonadati</taxon>
        <taxon>Thermodesulfobacteriota</taxon>
        <taxon>Desulfovibrionia</taxon>
        <taxon>Desulfovibrionales</taxon>
        <taxon>Desulfovibrionaceae</taxon>
        <taxon>Solidesulfovibrio</taxon>
    </lineage>
</organism>
<dbReference type="Proteomes" id="UP000004662">
    <property type="component" value="Chromosome"/>
</dbReference>
<dbReference type="SUPFAM" id="SSF47413">
    <property type="entry name" value="lambda repressor-like DNA-binding domains"/>
    <property type="match status" value="1"/>
</dbReference>
<dbReference type="EMBL" id="CM001368">
    <property type="protein sequence ID" value="EHJ49549.1"/>
    <property type="molecule type" value="Genomic_DNA"/>
</dbReference>
<evidence type="ECO:0008006" key="3">
    <source>
        <dbReference type="Google" id="ProtNLM"/>
    </source>
</evidence>
<name>G7QCA3_9BACT</name>
<dbReference type="AlphaFoldDB" id="G7QCA3"/>
<gene>
    <name evidence="1" type="ORF">DFW101_3553</name>
</gene>
<reference evidence="2" key="1">
    <citation type="journal article" date="2015" name="Genome Announc.">
        <title>High-Quality Draft Genome Sequence of Desulfovibrio carbinoliphilus FW-101-2B, an Organic Acid-Oxidizing Sulfate-Reducing Bacterium Isolated from Uranium(VI)-Contaminated Groundwater.</title>
        <authorList>
            <person name="Ramsay B.D."/>
            <person name="Hwang C."/>
            <person name="Woo H.L."/>
            <person name="Carroll S.L."/>
            <person name="Lucas S."/>
            <person name="Han J."/>
            <person name="Lapidus A.L."/>
            <person name="Cheng J.F."/>
            <person name="Goodwin L.A."/>
            <person name="Pitluck S."/>
            <person name="Peters L."/>
            <person name="Chertkov O."/>
            <person name="Held B."/>
            <person name="Detter J.C."/>
            <person name="Han C.S."/>
            <person name="Tapia R."/>
            <person name="Land M.L."/>
            <person name="Hauser L.J."/>
            <person name="Kyrpides N.C."/>
            <person name="Ivanova N.N."/>
            <person name="Mikhailova N."/>
            <person name="Pagani I."/>
            <person name="Woyke T."/>
            <person name="Arkin A.P."/>
            <person name="Dehal P."/>
            <person name="Chivian D."/>
            <person name="Criddle C.S."/>
            <person name="Wu W."/>
            <person name="Chakraborty R."/>
            <person name="Hazen T.C."/>
            <person name="Fields M.W."/>
        </authorList>
    </citation>
    <scope>NUCLEOTIDE SEQUENCE [LARGE SCALE GENOMIC DNA]</scope>
    <source>
        <strain evidence="2">FW-101-2B</strain>
    </source>
</reference>
<dbReference type="InterPro" id="IPR001387">
    <property type="entry name" value="Cro/C1-type_HTH"/>
</dbReference>
<sequence length="131" mass="14369">MDIINDLRAVKVSGISDSEIARRTGIPQATIWRLLNEPSASPSYRTIKKLWPFLYGDRRPAPAPDSPAPALHRNLVHDARTLTTTCTSCGVPLVGAALDSPAYRDFVDVHSRCPDPYPGMRRTEEEEGVGA</sequence>
<protein>
    <recommendedName>
        <fullName evidence="3">Helix-turn-helix domain protein</fullName>
    </recommendedName>
</protein>
<accession>G7QCA3</accession>
<evidence type="ECO:0000313" key="2">
    <source>
        <dbReference type="Proteomes" id="UP000004662"/>
    </source>
</evidence>
<dbReference type="CDD" id="cd00093">
    <property type="entry name" value="HTH_XRE"/>
    <property type="match status" value="1"/>
</dbReference>
<evidence type="ECO:0000313" key="1">
    <source>
        <dbReference type="EMBL" id="EHJ49549.1"/>
    </source>
</evidence>
<dbReference type="HOGENOM" id="CLU_1924216_0_0_7"/>
<dbReference type="GO" id="GO:0003677">
    <property type="term" value="F:DNA binding"/>
    <property type="evidence" value="ECO:0007669"/>
    <property type="project" value="InterPro"/>
</dbReference>